<sequence length="121" mass="12905">MKNQKVKNISYLCKAEFALANTEKKELVALPSGAEVVSVNLEITKAHAGGAVSIGLDDEVNVFLNNSATTKKGFTQSATLLTLKDNGVITAKITGCEGVSEDAKGVLRVLYFLPSEILVEY</sequence>
<dbReference type="RefSeq" id="WP_115721755.1">
    <property type="nucleotide sequence ID" value="NZ_UGHX01000001.1"/>
</dbReference>
<protein>
    <submittedName>
        <fullName evidence="1">Uncharacterized protein</fullName>
    </submittedName>
</protein>
<organism evidence="1 3">
    <name type="scientific">Helicobacter cinaedi</name>
    <dbReference type="NCBI Taxonomy" id="213"/>
    <lineage>
        <taxon>Bacteria</taxon>
        <taxon>Pseudomonadati</taxon>
        <taxon>Campylobacterota</taxon>
        <taxon>Epsilonproteobacteria</taxon>
        <taxon>Campylobacterales</taxon>
        <taxon>Helicobacteraceae</taxon>
        <taxon>Helicobacter</taxon>
    </lineage>
</organism>
<proteinExistence type="predicted"/>
<dbReference type="EMBL" id="UGHX01000001">
    <property type="protein sequence ID" value="STP11054.1"/>
    <property type="molecule type" value="Genomic_DNA"/>
</dbReference>
<reference evidence="1 3" key="1">
    <citation type="submission" date="2018-06" db="EMBL/GenBank/DDBJ databases">
        <authorList>
            <consortium name="Pathogen Informatics"/>
            <person name="Doyle S."/>
        </authorList>
    </citation>
    <scope>NUCLEOTIDE SEQUENCE [LARGE SCALE GENOMIC DNA]</scope>
    <source>
        <strain evidence="1 3">NCTC12219</strain>
    </source>
</reference>
<dbReference type="Proteomes" id="UP000255103">
    <property type="component" value="Unassembled WGS sequence"/>
</dbReference>
<evidence type="ECO:0000313" key="3">
    <source>
        <dbReference type="Proteomes" id="UP000255103"/>
    </source>
</evidence>
<accession>A0A377JT77</accession>
<evidence type="ECO:0000313" key="1">
    <source>
        <dbReference type="EMBL" id="STP11054.1"/>
    </source>
</evidence>
<dbReference type="EMBL" id="UGHX01000002">
    <property type="protein sequence ID" value="STP14261.1"/>
    <property type="molecule type" value="Genomic_DNA"/>
</dbReference>
<dbReference type="AlphaFoldDB" id="A0A377JT77"/>
<gene>
    <name evidence="1" type="ORF">NCTC12219_00937</name>
    <name evidence="2" type="ORF">NCTC12219_01808</name>
</gene>
<evidence type="ECO:0000313" key="2">
    <source>
        <dbReference type="EMBL" id="STP14261.1"/>
    </source>
</evidence>
<name>A0A377JT77_9HELI</name>